<evidence type="ECO:0000256" key="1">
    <source>
        <dbReference type="ARBA" id="ARBA00023015"/>
    </source>
</evidence>
<evidence type="ECO:0000313" key="6">
    <source>
        <dbReference type="Proteomes" id="UP000196027"/>
    </source>
</evidence>
<feature type="domain" description="HTH araC/xylS-type" evidence="4">
    <location>
        <begin position="234"/>
        <end position="335"/>
    </location>
</feature>
<keyword evidence="1" id="KW-0805">Transcription regulation</keyword>
<accession>A0A1Y0I8G6</accession>
<dbReference type="Gene3D" id="1.10.10.60">
    <property type="entry name" value="Homeodomain-like"/>
    <property type="match status" value="1"/>
</dbReference>
<dbReference type="PANTHER" id="PTHR47894:SF1">
    <property type="entry name" value="HTH-TYPE TRANSCRIPTIONAL REGULATOR VQSM"/>
    <property type="match status" value="1"/>
</dbReference>
<dbReference type="InterPro" id="IPR009057">
    <property type="entry name" value="Homeodomain-like_sf"/>
</dbReference>
<dbReference type="AlphaFoldDB" id="A0A1Y0I8G6"/>
<dbReference type="GO" id="GO:0005829">
    <property type="term" value="C:cytosol"/>
    <property type="evidence" value="ECO:0007669"/>
    <property type="project" value="TreeGrafter"/>
</dbReference>
<evidence type="ECO:0000256" key="3">
    <source>
        <dbReference type="ARBA" id="ARBA00023163"/>
    </source>
</evidence>
<dbReference type="Pfam" id="PF12625">
    <property type="entry name" value="Arabinose_bd"/>
    <property type="match status" value="1"/>
</dbReference>
<dbReference type="SUPFAM" id="SSF46689">
    <property type="entry name" value="Homeodomain-like"/>
    <property type="match status" value="1"/>
</dbReference>
<dbReference type="Proteomes" id="UP000196027">
    <property type="component" value="Chromosome"/>
</dbReference>
<proteinExistence type="predicted"/>
<dbReference type="SMART" id="SM00342">
    <property type="entry name" value="HTH_ARAC"/>
    <property type="match status" value="1"/>
</dbReference>
<organism evidence="5 6">
    <name type="scientific">Oleiphilus messinensis</name>
    <dbReference type="NCBI Taxonomy" id="141451"/>
    <lineage>
        <taxon>Bacteria</taxon>
        <taxon>Pseudomonadati</taxon>
        <taxon>Pseudomonadota</taxon>
        <taxon>Gammaproteobacteria</taxon>
        <taxon>Oceanospirillales</taxon>
        <taxon>Oleiphilaceae</taxon>
        <taxon>Oleiphilus</taxon>
    </lineage>
</organism>
<dbReference type="GO" id="GO:0000976">
    <property type="term" value="F:transcription cis-regulatory region binding"/>
    <property type="evidence" value="ECO:0007669"/>
    <property type="project" value="TreeGrafter"/>
</dbReference>
<keyword evidence="3" id="KW-0804">Transcription</keyword>
<dbReference type="KEGG" id="ome:OLMES_2711"/>
<evidence type="ECO:0000256" key="2">
    <source>
        <dbReference type="ARBA" id="ARBA00023125"/>
    </source>
</evidence>
<gene>
    <name evidence="5" type="ORF">OLMES_2711</name>
</gene>
<reference evidence="5 6" key="1">
    <citation type="submission" date="2017-05" db="EMBL/GenBank/DDBJ databases">
        <title>Genomic insights into alkan degradation activity of Oleiphilus messinensis.</title>
        <authorList>
            <person name="Kozyavkin S.A."/>
            <person name="Slesarev A.I."/>
            <person name="Golyshin P.N."/>
            <person name="Korzhenkov A."/>
            <person name="Golyshina O.N."/>
            <person name="Toshchakov S.V."/>
        </authorList>
    </citation>
    <scope>NUCLEOTIDE SEQUENCE [LARGE SCALE GENOMIC DNA]</scope>
    <source>
        <strain evidence="5 6">ME102</strain>
    </source>
</reference>
<dbReference type="RefSeq" id="WP_087461723.1">
    <property type="nucleotide sequence ID" value="NZ_CP021425.1"/>
</dbReference>
<dbReference type="InterPro" id="IPR018060">
    <property type="entry name" value="HTH_AraC"/>
</dbReference>
<evidence type="ECO:0000259" key="4">
    <source>
        <dbReference type="PROSITE" id="PS01124"/>
    </source>
</evidence>
<dbReference type="PANTHER" id="PTHR47894">
    <property type="entry name" value="HTH-TYPE TRANSCRIPTIONAL REGULATOR GADX"/>
    <property type="match status" value="1"/>
</dbReference>
<sequence length="337" mass="38239">MFSWNFARSITGMRLLADFASEYDISISSVLAGTRVTQSQLFDPNAIVSASQELRMTQNLVQELEDIPALGIQVGKRYHFTAYGPLGFAIVSSRTGRDAMNVAMRYFHLTFAYTRFEVDDTEQHIRTTLYDDEVPLVVRRFIVERDSAALITALRDIFGLESMLEALSFNFERPAYASYYEDFFGLTPTFGANHNQALLDKNRMERKLPQANDLALEIAEQQCAAILNQRVARSGLAAQVRNHLAVRASDMPTMNEVASHFCMTARTLRRHLDVENVSFAQLRNEVRRMLADEYLLSLGLPVEQVANKLGYSESTSFINAFKNWHGITPHAYRLSKK</sequence>
<dbReference type="OrthoDB" id="6079354at2"/>
<dbReference type="Pfam" id="PF12833">
    <property type="entry name" value="HTH_18"/>
    <property type="match status" value="1"/>
</dbReference>
<dbReference type="EMBL" id="CP021425">
    <property type="protein sequence ID" value="ARU56761.1"/>
    <property type="molecule type" value="Genomic_DNA"/>
</dbReference>
<dbReference type="InterPro" id="IPR032687">
    <property type="entry name" value="AraC-type_N"/>
</dbReference>
<keyword evidence="2" id="KW-0238">DNA-binding</keyword>
<dbReference type="GO" id="GO:0003700">
    <property type="term" value="F:DNA-binding transcription factor activity"/>
    <property type="evidence" value="ECO:0007669"/>
    <property type="project" value="InterPro"/>
</dbReference>
<dbReference type="PROSITE" id="PS01124">
    <property type="entry name" value="HTH_ARAC_FAMILY_2"/>
    <property type="match status" value="1"/>
</dbReference>
<evidence type="ECO:0000313" key="5">
    <source>
        <dbReference type="EMBL" id="ARU56761.1"/>
    </source>
</evidence>
<dbReference type="PRINTS" id="PR00032">
    <property type="entry name" value="HTHARAC"/>
</dbReference>
<dbReference type="InterPro" id="IPR020449">
    <property type="entry name" value="Tscrpt_reg_AraC-type_HTH"/>
</dbReference>
<protein>
    <submittedName>
        <fullName evidence="5">AraC family transcriptional regulator</fullName>
    </submittedName>
</protein>
<name>A0A1Y0I8G6_9GAMM</name>
<keyword evidence="6" id="KW-1185">Reference proteome</keyword>